<dbReference type="Pfam" id="PF13302">
    <property type="entry name" value="Acetyltransf_3"/>
    <property type="match status" value="1"/>
</dbReference>
<dbReference type="RefSeq" id="WP_167223271.1">
    <property type="nucleotide sequence ID" value="NZ_JAAQPH010000005.1"/>
</dbReference>
<dbReference type="InterPro" id="IPR016181">
    <property type="entry name" value="Acyl_CoA_acyltransferase"/>
</dbReference>
<feature type="transmembrane region" description="Helical" evidence="1">
    <location>
        <begin position="65"/>
        <end position="86"/>
    </location>
</feature>
<dbReference type="InterPro" id="IPR051531">
    <property type="entry name" value="N-acetyltransferase"/>
</dbReference>
<evidence type="ECO:0000313" key="4">
    <source>
        <dbReference type="Proteomes" id="UP000761264"/>
    </source>
</evidence>
<comment type="caution">
    <text evidence="3">The sequence shown here is derived from an EMBL/GenBank/DDBJ whole genome shotgun (WGS) entry which is preliminary data.</text>
</comment>
<dbReference type="GO" id="GO:0016747">
    <property type="term" value="F:acyltransferase activity, transferring groups other than amino-acyl groups"/>
    <property type="evidence" value="ECO:0007669"/>
    <property type="project" value="InterPro"/>
</dbReference>
<reference evidence="3" key="1">
    <citation type="submission" date="2020-03" db="EMBL/GenBank/DDBJ databases">
        <title>Genome of Pelagibius litoralis DSM 21314T.</title>
        <authorList>
            <person name="Wang G."/>
        </authorList>
    </citation>
    <scope>NUCLEOTIDE SEQUENCE</scope>
    <source>
        <strain evidence="3">DSM 21314</strain>
    </source>
</reference>
<proteinExistence type="predicted"/>
<dbReference type="EMBL" id="JAAQPH010000005">
    <property type="protein sequence ID" value="NIA68553.1"/>
    <property type="molecule type" value="Genomic_DNA"/>
</dbReference>
<evidence type="ECO:0000256" key="1">
    <source>
        <dbReference type="SAM" id="Phobius"/>
    </source>
</evidence>
<gene>
    <name evidence="3" type="ORF">HBA54_08110</name>
</gene>
<dbReference type="PROSITE" id="PS51186">
    <property type="entry name" value="GNAT"/>
    <property type="match status" value="1"/>
</dbReference>
<keyword evidence="1" id="KW-0812">Transmembrane</keyword>
<accession>A0A967EWV4</accession>
<organism evidence="3 4">
    <name type="scientific">Pelagibius litoralis</name>
    <dbReference type="NCBI Taxonomy" id="374515"/>
    <lineage>
        <taxon>Bacteria</taxon>
        <taxon>Pseudomonadati</taxon>
        <taxon>Pseudomonadota</taxon>
        <taxon>Alphaproteobacteria</taxon>
        <taxon>Rhodospirillales</taxon>
        <taxon>Rhodovibrionaceae</taxon>
        <taxon>Pelagibius</taxon>
    </lineage>
</organism>
<dbReference type="AlphaFoldDB" id="A0A967EWV4"/>
<name>A0A967EWV4_9PROT</name>
<dbReference type="Gene3D" id="3.40.630.30">
    <property type="match status" value="1"/>
</dbReference>
<dbReference type="Proteomes" id="UP000761264">
    <property type="component" value="Unassembled WGS sequence"/>
</dbReference>
<sequence>MQTDTLPTLKTERLILRPWRDADIEPFAALNADLVVMEHFPAIQTRAETETAMARIRQEMAKHGFGWWAVEVPGVAPFIGFIGLWAPNFDAPFTSVQDPIVEIGWRLAKEHWGKGYATEGARECLRFGFQDLGLREIVSFTTTTNTPSQKVMQRLGMTHDPADDFDHPKVARGHRLERHVLYRMRRDNWAVRADLAG</sequence>
<feature type="domain" description="N-acetyltransferase" evidence="2">
    <location>
        <begin position="14"/>
        <end position="187"/>
    </location>
</feature>
<dbReference type="PANTHER" id="PTHR43792:SF1">
    <property type="entry name" value="N-ACETYLTRANSFERASE DOMAIN-CONTAINING PROTEIN"/>
    <property type="match status" value="1"/>
</dbReference>
<keyword evidence="1" id="KW-0472">Membrane</keyword>
<dbReference type="InterPro" id="IPR000182">
    <property type="entry name" value="GNAT_dom"/>
</dbReference>
<evidence type="ECO:0000313" key="3">
    <source>
        <dbReference type="EMBL" id="NIA68553.1"/>
    </source>
</evidence>
<evidence type="ECO:0000259" key="2">
    <source>
        <dbReference type="PROSITE" id="PS51186"/>
    </source>
</evidence>
<keyword evidence="4" id="KW-1185">Reference proteome</keyword>
<dbReference type="SUPFAM" id="SSF55729">
    <property type="entry name" value="Acyl-CoA N-acyltransferases (Nat)"/>
    <property type="match status" value="1"/>
</dbReference>
<keyword evidence="1" id="KW-1133">Transmembrane helix</keyword>
<protein>
    <submittedName>
        <fullName evidence="3">GNAT family N-acetyltransferase</fullName>
    </submittedName>
</protein>
<dbReference type="PANTHER" id="PTHR43792">
    <property type="entry name" value="GNAT FAMILY, PUTATIVE (AFU_ORTHOLOGUE AFUA_3G00765)-RELATED-RELATED"/>
    <property type="match status" value="1"/>
</dbReference>